<comment type="caution">
    <text evidence="4">The sequence shown here is derived from an EMBL/GenBank/DDBJ whole genome shotgun (WGS) entry which is preliminary data.</text>
</comment>
<dbReference type="InterPro" id="IPR039329">
    <property type="entry name" value="SIAE"/>
</dbReference>
<dbReference type="GO" id="GO:0001681">
    <property type="term" value="F:sialate O-acetylesterase activity"/>
    <property type="evidence" value="ECO:0007669"/>
    <property type="project" value="InterPro"/>
</dbReference>
<evidence type="ECO:0000313" key="4">
    <source>
        <dbReference type="EMBL" id="NEU66726.1"/>
    </source>
</evidence>
<gene>
    <name evidence="4" type="ORF">GK091_07520</name>
</gene>
<dbReference type="Gene3D" id="3.40.50.1110">
    <property type="entry name" value="SGNH hydrolase"/>
    <property type="match status" value="2"/>
</dbReference>
<feature type="chain" id="PRO_5026763900" evidence="2">
    <location>
        <begin position="22"/>
        <end position="659"/>
    </location>
</feature>
<name>A0A6M0IEL9_9BACT</name>
<dbReference type="InterPro" id="IPR005181">
    <property type="entry name" value="SASA"/>
</dbReference>
<protein>
    <submittedName>
        <fullName evidence="4">Sialate O-acetylesterase</fullName>
    </submittedName>
</protein>
<evidence type="ECO:0000256" key="1">
    <source>
        <dbReference type="ARBA" id="ARBA00022801"/>
    </source>
</evidence>
<dbReference type="RefSeq" id="WP_164035970.1">
    <property type="nucleotide sequence ID" value="NZ_JAAGNZ010000001.1"/>
</dbReference>
<feature type="domain" description="Sialate O-acetylesterase" evidence="3">
    <location>
        <begin position="417"/>
        <end position="527"/>
    </location>
</feature>
<proteinExistence type="predicted"/>
<dbReference type="AlphaFoldDB" id="A0A6M0IEL9"/>
<sequence>MNGFTWSALVLSLMAVQTAMADVRLPNVFGSHMVLQRRKPVPVWGWADPGEKVTIAFNNQTKSTKAGTDGKWKIALDPMEAGGPFQLVVTGKKTKVAFDDVLLGEVWVCSGQSNMEWQLQSAANGKEEVKAANYPNIRHLMVNKAISLTPKDDIEGNWTVCSPQTAAVYTAVGYYFAQQLQHELNVPIGLINTTWGGTHSETWTSREALNQNDELRPVAGKLPKTYEEVIASGQERTRLLLEKQQGGLPTVAQERTWSDPTLNTDKWKSMNQPGDWEWGGLPTLDGIVWFRREVNIPDGATLSKVTLRFGSIDDKDSTFVNGQLVGSTKGLLPRSYAIPDGLLKPGRNVIVVRVVDDSGGGGLAGKPEDIKLSGENLDIPLAGQWKYRVAQVFPSSFKPGPNTYATQLFNAMLSPLIPYAIEGVIWYQGESNAGRAYQYRKAFPLMIQDWRQRWGSDFPFLFVQLASFNAGNGDSQHGSSWAELREAQTMTLQLPNTGMAVTVDIGDPNDIHPKNKLDVGKRLAAEAMRVAYSGSAKGESATGDASRGPMFEGVRVDGNKAVVTFKNVGSGLMVKDRYGYLKGFEVAGSDHQFHYAKADIQGNTVVVHADSVTSPVAVRYGWADDNSEANLYNQESFPAVPFRTDTWKGITEAAKFDDK</sequence>
<feature type="domain" description="Sialate O-acetylesterase" evidence="3">
    <location>
        <begin position="105"/>
        <end position="207"/>
    </location>
</feature>
<evidence type="ECO:0000256" key="2">
    <source>
        <dbReference type="SAM" id="SignalP"/>
    </source>
</evidence>
<organism evidence="4 5">
    <name type="scientific">Spirosoma agri</name>
    <dbReference type="NCBI Taxonomy" id="1987381"/>
    <lineage>
        <taxon>Bacteria</taxon>
        <taxon>Pseudomonadati</taxon>
        <taxon>Bacteroidota</taxon>
        <taxon>Cytophagia</taxon>
        <taxon>Cytophagales</taxon>
        <taxon>Cytophagaceae</taxon>
        <taxon>Spirosoma</taxon>
    </lineage>
</organism>
<keyword evidence="2" id="KW-0732">Signal</keyword>
<accession>A0A6M0IEL9</accession>
<keyword evidence="1" id="KW-0378">Hydrolase</keyword>
<dbReference type="Pfam" id="PF03629">
    <property type="entry name" value="SASA"/>
    <property type="match status" value="2"/>
</dbReference>
<dbReference type="GO" id="GO:0005975">
    <property type="term" value="P:carbohydrate metabolic process"/>
    <property type="evidence" value="ECO:0007669"/>
    <property type="project" value="InterPro"/>
</dbReference>
<dbReference type="SUPFAM" id="SSF49785">
    <property type="entry name" value="Galactose-binding domain-like"/>
    <property type="match status" value="1"/>
</dbReference>
<dbReference type="InterPro" id="IPR036514">
    <property type="entry name" value="SGNH_hydro_sf"/>
</dbReference>
<dbReference type="Proteomes" id="UP000477386">
    <property type="component" value="Unassembled WGS sequence"/>
</dbReference>
<dbReference type="SUPFAM" id="SSF52266">
    <property type="entry name" value="SGNH hydrolase"/>
    <property type="match status" value="1"/>
</dbReference>
<reference evidence="4 5" key="1">
    <citation type="submission" date="2020-02" db="EMBL/GenBank/DDBJ databases">
        <title>Draft genome sequence of two Spirosoma agri KCTC 52727 and Spirosoma terrae KCTC 52035.</title>
        <authorList>
            <person name="Rojas J."/>
            <person name="Ambika Manirajan B."/>
            <person name="Ratering S."/>
            <person name="Suarez C."/>
            <person name="Schnell S."/>
        </authorList>
    </citation>
    <scope>NUCLEOTIDE SEQUENCE [LARGE SCALE GENOMIC DNA]</scope>
    <source>
        <strain evidence="4 5">KCTC 52727</strain>
    </source>
</reference>
<dbReference type="PANTHER" id="PTHR22901">
    <property type="entry name" value="SIALATE O-ACETYLESTERASE"/>
    <property type="match status" value="1"/>
</dbReference>
<dbReference type="EMBL" id="JAAGNZ010000001">
    <property type="protein sequence ID" value="NEU66726.1"/>
    <property type="molecule type" value="Genomic_DNA"/>
</dbReference>
<keyword evidence="5" id="KW-1185">Reference proteome</keyword>
<feature type="signal peptide" evidence="2">
    <location>
        <begin position="1"/>
        <end position="21"/>
    </location>
</feature>
<dbReference type="InterPro" id="IPR008979">
    <property type="entry name" value="Galactose-bd-like_sf"/>
</dbReference>
<dbReference type="PANTHER" id="PTHR22901:SF0">
    <property type="entry name" value="SIALATE O-ACETYLESTERASE"/>
    <property type="match status" value="1"/>
</dbReference>
<evidence type="ECO:0000259" key="3">
    <source>
        <dbReference type="Pfam" id="PF03629"/>
    </source>
</evidence>
<dbReference type="GO" id="GO:0004553">
    <property type="term" value="F:hydrolase activity, hydrolyzing O-glycosyl compounds"/>
    <property type="evidence" value="ECO:0007669"/>
    <property type="project" value="InterPro"/>
</dbReference>
<evidence type="ECO:0000313" key="5">
    <source>
        <dbReference type="Proteomes" id="UP000477386"/>
    </source>
</evidence>